<dbReference type="Proteomes" id="UP000189818">
    <property type="component" value="Unassembled WGS sequence"/>
</dbReference>
<reference evidence="2" key="1">
    <citation type="submission" date="2017-02" db="EMBL/GenBank/DDBJ databases">
        <authorList>
            <person name="Varghese N."/>
            <person name="Submissions S."/>
        </authorList>
    </citation>
    <scope>NUCLEOTIDE SEQUENCE [LARGE SCALE GENOMIC DNA]</scope>
    <source>
        <strain evidence="2">UM2</strain>
    </source>
</reference>
<evidence type="ECO:0000313" key="2">
    <source>
        <dbReference type="Proteomes" id="UP000189818"/>
    </source>
</evidence>
<dbReference type="EMBL" id="FUYM01000005">
    <property type="protein sequence ID" value="SKB68637.1"/>
    <property type="molecule type" value="Genomic_DNA"/>
</dbReference>
<accession>A0A1T5DAM1</accession>
<gene>
    <name evidence="1" type="ORF">SAMN06295920_10541</name>
</gene>
<name>A0A1T5DAM1_9SPHN</name>
<sequence length="130" mass="14972">MAFPLVGFTKAAGALCFGDLGYLLSCDPEYVRDETLIGMELFDNRQRRWIVRSLLLQEPLPEKRRWQWFTPCVTFDLELEEMDPISLDEVKSRLLAEWELGSSDDEEAVWRSPDLATILDETNMQASGLL</sequence>
<proteinExistence type="predicted"/>
<evidence type="ECO:0000313" key="1">
    <source>
        <dbReference type="EMBL" id="SKB68637.1"/>
    </source>
</evidence>
<keyword evidence="2" id="KW-1185">Reference proteome</keyword>
<dbReference type="AlphaFoldDB" id="A0A1T5DAM1"/>
<organism evidence="1 2">
    <name type="scientific">Rhizorhabdus histidinilytica</name>
    <dbReference type="NCBI Taxonomy" id="439228"/>
    <lineage>
        <taxon>Bacteria</taxon>
        <taxon>Pseudomonadati</taxon>
        <taxon>Pseudomonadota</taxon>
        <taxon>Alphaproteobacteria</taxon>
        <taxon>Sphingomonadales</taxon>
        <taxon>Sphingomonadaceae</taxon>
        <taxon>Rhizorhabdus</taxon>
    </lineage>
</organism>
<protein>
    <submittedName>
        <fullName evidence="1">Uncharacterized protein</fullName>
    </submittedName>
</protein>